<reference evidence="1" key="1">
    <citation type="submission" date="2016-02" db="EMBL/GenBank/DDBJ databases">
        <title>WGS assembly of Manihot esculenta.</title>
        <authorList>
            <person name="Bredeson J.V."/>
            <person name="Prochnik S.E."/>
            <person name="Lyons J.B."/>
            <person name="Schmutz J."/>
            <person name="Grimwood J."/>
            <person name="Vrebalov J."/>
            <person name="Bart R.S."/>
            <person name="Amuge T."/>
            <person name="Ferguson M.E."/>
            <person name="Green R."/>
            <person name="Putnam N."/>
            <person name="Stites J."/>
            <person name="Rounsley S."/>
            <person name="Rokhsar D.S."/>
        </authorList>
    </citation>
    <scope>NUCLEOTIDE SEQUENCE [LARGE SCALE GENOMIC DNA]</scope>
    <source>
        <tissue evidence="1">Leaf</tissue>
    </source>
</reference>
<organism evidence="1">
    <name type="scientific">Manihot esculenta</name>
    <name type="common">Cassava</name>
    <name type="synonym">Jatropha manihot</name>
    <dbReference type="NCBI Taxonomy" id="3983"/>
    <lineage>
        <taxon>Eukaryota</taxon>
        <taxon>Viridiplantae</taxon>
        <taxon>Streptophyta</taxon>
        <taxon>Embryophyta</taxon>
        <taxon>Tracheophyta</taxon>
        <taxon>Spermatophyta</taxon>
        <taxon>Magnoliopsida</taxon>
        <taxon>eudicotyledons</taxon>
        <taxon>Gunneridae</taxon>
        <taxon>Pentapetalae</taxon>
        <taxon>rosids</taxon>
        <taxon>fabids</taxon>
        <taxon>Malpighiales</taxon>
        <taxon>Euphorbiaceae</taxon>
        <taxon>Crotonoideae</taxon>
        <taxon>Manihoteae</taxon>
        <taxon>Manihot</taxon>
    </lineage>
</organism>
<accession>A0A2C9VEB1</accession>
<name>A0A2C9VEB1_MANES</name>
<protein>
    <submittedName>
        <fullName evidence="1">Uncharacterized protein</fullName>
    </submittedName>
</protein>
<gene>
    <name evidence="1" type="ORF">MANES_08G076100</name>
</gene>
<proteinExistence type="predicted"/>
<dbReference type="AlphaFoldDB" id="A0A2C9VEB1"/>
<evidence type="ECO:0000313" key="1">
    <source>
        <dbReference type="EMBL" id="OAY43514.1"/>
    </source>
</evidence>
<sequence>MDFAGRPAFLDSMILNYLFLFSQYKHIYRTILPVFKCVPCFSEIQR</sequence>
<dbReference type="EMBL" id="CM004394">
    <property type="protein sequence ID" value="OAY43514.1"/>
    <property type="molecule type" value="Genomic_DNA"/>
</dbReference>